<dbReference type="SMART" id="SM00421">
    <property type="entry name" value="HTH_LUXR"/>
    <property type="match status" value="1"/>
</dbReference>
<name>A0AAU7T816_9ACTN</name>
<feature type="transmembrane region" description="Helical" evidence="4">
    <location>
        <begin position="32"/>
        <end position="53"/>
    </location>
</feature>
<dbReference type="EMBL" id="CP158165">
    <property type="protein sequence ID" value="XBV23010.1"/>
    <property type="molecule type" value="Genomic_DNA"/>
</dbReference>
<keyword evidence="1" id="KW-0805">Transcription regulation</keyword>
<dbReference type="PRINTS" id="PR00038">
    <property type="entry name" value="HTHLUXR"/>
</dbReference>
<accession>A0AAU7T816</accession>
<dbReference type="InterPro" id="IPR016032">
    <property type="entry name" value="Sig_transdc_resp-reg_C-effctor"/>
</dbReference>
<evidence type="ECO:0000259" key="5">
    <source>
        <dbReference type="PROSITE" id="PS50043"/>
    </source>
</evidence>
<feature type="transmembrane region" description="Helical" evidence="4">
    <location>
        <begin position="89"/>
        <end position="108"/>
    </location>
</feature>
<dbReference type="CDD" id="cd06170">
    <property type="entry name" value="LuxR_C_like"/>
    <property type="match status" value="1"/>
</dbReference>
<dbReference type="SUPFAM" id="SSF52172">
    <property type="entry name" value="CheY-like"/>
    <property type="match status" value="1"/>
</dbReference>
<dbReference type="PROSITE" id="PS00622">
    <property type="entry name" value="HTH_LUXR_1"/>
    <property type="match status" value="1"/>
</dbReference>
<evidence type="ECO:0000256" key="2">
    <source>
        <dbReference type="ARBA" id="ARBA00023125"/>
    </source>
</evidence>
<protein>
    <submittedName>
        <fullName evidence="6">Response regulator transcription factor</fullName>
    </submittedName>
</protein>
<keyword evidence="4" id="KW-0812">Transmembrane</keyword>
<dbReference type="PROSITE" id="PS50043">
    <property type="entry name" value="HTH_LUXR_2"/>
    <property type="match status" value="1"/>
</dbReference>
<dbReference type="GO" id="GO:0006355">
    <property type="term" value="P:regulation of DNA-templated transcription"/>
    <property type="evidence" value="ECO:0007669"/>
    <property type="project" value="InterPro"/>
</dbReference>
<feature type="transmembrane region" description="Helical" evidence="4">
    <location>
        <begin position="60"/>
        <end position="83"/>
    </location>
</feature>
<evidence type="ECO:0000256" key="3">
    <source>
        <dbReference type="ARBA" id="ARBA00023163"/>
    </source>
</evidence>
<dbReference type="InterPro" id="IPR039420">
    <property type="entry name" value="WalR-like"/>
</dbReference>
<keyword evidence="2" id="KW-0238">DNA-binding</keyword>
<keyword evidence="4" id="KW-0472">Membrane</keyword>
<dbReference type="AlphaFoldDB" id="A0AAU7T816"/>
<dbReference type="Pfam" id="PF00196">
    <property type="entry name" value="GerE"/>
    <property type="match status" value="1"/>
</dbReference>
<feature type="domain" description="HTH luxR-type" evidence="5">
    <location>
        <begin position="187"/>
        <end position="252"/>
    </location>
</feature>
<keyword evidence="3" id="KW-0804">Transcription</keyword>
<evidence type="ECO:0000256" key="1">
    <source>
        <dbReference type="ARBA" id="ARBA00023015"/>
    </source>
</evidence>
<sequence>METYRRVWRAVCGVLVVTGILIGFVVLPTVAWVLLALLAVVVALTTAACVEAVRGTGSPVGRVVGIGFAAAAVVAALLAFAVFLDVGAFMLLLLLSAAAPRAVSWYVATLGISRSPQQPACVMLTSFSDDEALFTAIMAGAAGYLLKQVSSTDLVGAVRRLAAGESLLDPSMTAAVLERLRNPQPDDDPRYQSLTEQERRILDGIAEGKTNRQIAQSLYLAEKTVKNYVSSLLHKLGLERRTEAAVYAIDRHRRARR</sequence>
<organism evidence="6">
    <name type="scientific">Kribbella sp. HUAS MG21</name>
    <dbReference type="NCBI Taxonomy" id="3160966"/>
    <lineage>
        <taxon>Bacteria</taxon>
        <taxon>Bacillati</taxon>
        <taxon>Actinomycetota</taxon>
        <taxon>Actinomycetes</taxon>
        <taxon>Propionibacteriales</taxon>
        <taxon>Kribbellaceae</taxon>
        <taxon>Kribbella</taxon>
    </lineage>
</organism>
<evidence type="ECO:0000256" key="4">
    <source>
        <dbReference type="SAM" id="Phobius"/>
    </source>
</evidence>
<keyword evidence="4" id="KW-1133">Transmembrane helix</keyword>
<dbReference type="InterPro" id="IPR011006">
    <property type="entry name" value="CheY-like_superfamily"/>
</dbReference>
<dbReference type="Gene3D" id="3.40.50.2300">
    <property type="match status" value="1"/>
</dbReference>
<evidence type="ECO:0000313" key="6">
    <source>
        <dbReference type="EMBL" id="XBV23010.1"/>
    </source>
</evidence>
<dbReference type="GO" id="GO:0003677">
    <property type="term" value="F:DNA binding"/>
    <property type="evidence" value="ECO:0007669"/>
    <property type="project" value="UniProtKB-KW"/>
</dbReference>
<feature type="transmembrane region" description="Helical" evidence="4">
    <location>
        <begin position="7"/>
        <end position="26"/>
    </location>
</feature>
<dbReference type="InterPro" id="IPR000792">
    <property type="entry name" value="Tscrpt_reg_LuxR_C"/>
</dbReference>
<reference evidence="6" key="1">
    <citation type="submission" date="2024-06" db="EMBL/GenBank/DDBJ databases">
        <title>Kribbella sp. strain HUAS MG21 genome sequences.</title>
        <authorList>
            <person name="Mo P."/>
        </authorList>
    </citation>
    <scope>NUCLEOTIDE SEQUENCE</scope>
    <source>
        <strain evidence="6">HUAS MG21</strain>
    </source>
</reference>
<proteinExistence type="predicted"/>
<gene>
    <name evidence="6" type="ORF">ABN611_31130</name>
</gene>
<dbReference type="PANTHER" id="PTHR43214:SF24">
    <property type="entry name" value="TRANSCRIPTIONAL REGULATORY PROTEIN NARL-RELATED"/>
    <property type="match status" value="1"/>
</dbReference>
<dbReference type="PANTHER" id="PTHR43214">
    <property type="entry name" value="TWO-COMPONENT RESPONSE REGULATOR"/>
    <property type="match status" value="1"/>
</dbReference>
<dbReference type="SUPFAM" id="SSF46894">
    <property type="entry name" value="C-terminal effector domain of the bipartite response regulators"/>
    <property type="match status" value="1"/>
</dbReference>
<dbReference type="RefSeq" id="WP_350275849.1">
    <property type="nucleotide sequence ID" value="NZ_CP158165.1"/>
</dbReference>